<evidence type="ECO:0000256" key="6">
    <source>
        <dbReference type="ARBA" id="ARBA00023136"/>
    </source>
</evidence>
<dbReference type="Gene3D" id="2.170.130.10">
    <property type="entry name" value="TonB-dependent receptor, plug domain"/>
    <property type="match status" value="1"/>
</dbReference>
<dbReference type="GO" id="GO:0009279">
    <property type="term" value="C:cell outer membrane"/>
    <property type="evidence" value="ECO:0007669"/>
    <property type="project" value="UniProtKB-SubCell"/>
</dbReference>
<keyword evidence="6 8" id="KW-0472">Membrane</keyword>
<dbReference type="AlphaFoldDB" id="A0A6I6JWW5"/>
<accession>A0A6I6JWW5</accession>
<evidence type="ECO:0000259" key="11">
    <source>
        <dbReference type="Pfam" id="PF00593"/>
    </source>
</evidence>
<feature type="chain" id="PRO_5026183115" evidence="10">
    <location>
        <begin position="20"/>
        <end position="802"/>
    </location>
</feature>
<protein>
    <submittedName>
        <fullName evidence="13">TonB-dependent receptor</fullName>
    </submittedName>
</protein>
<dbReference type="PROSITE" id="PS52016">
    <property type="entry name" value="TONB_DEPENDENT_REC_3"/>
    <property type="match status" value="1"/>
</dbReference>
<keyword evidence="3 8" id="KW-1134">Transmembrane beta strand</keyword>
<dbReference type="GO" id="GO:0044718">
    <property type="term" value="P:siderophore transmembrane transport"/>
    <property type="evidence" value="ECO:0007669"/>
    <property type="project" value="TreeGrafter"/>
</dbReference>
<dbReference type="SUPFAM" id="SSF49464">
    <property type="entry name" value="Carboxypeptidase regulatory domain-like"/>
    <property type="match status" value="1"/>
</dbReference>
<evidence type="ECO:0000256" key="2">
    <source>
        <dbReference type="ARBA" id="ARBA00022448"/>
    </source>
</evidence>
<dbReference type="EMBL" id="CP046401">
    <property type="protein sequence ID" value="QGY47605.1"/>
    <property type="molecule type" value="Genomic_DNA"/>
</dbReference>
<dbReference type="RefSeq" id="WP_158871651.1">
    <property type="nucleotide sequence ID" value="NZ_CP046401.1"/>
</dbReference>
<keyword evidence="10" id="KW-0732">Signal</keyword>
<name>A0A6I6JWW5_9BACT</name>
<feature type="signal peptide" evidence="10">
    <location>
        <begin position="1"/>
        <end position="19"/>
    </location>
</feature>
<organism evidence="13 14">
    <name type="scientific">Maribellus comscasis</name>
    <dbReference type="NCBI Taxonomy" id="2681766"/>
    <lineage>
        <taxon>Bacteria</taxon>
        <taxon>Pseudomonadati</taxon>
        <taxon>Bacteroidota</taxon>
        <taxon>Bacteroidia</taxon>
        <taxon>Marinilabiliales</taxon>
        <taxon>Prolixibacteraceae</taxon>
        <taxon>Maribellus</taxon>
    </lineage>
</organism>
<gene>
    <name evidence="13" type="ORF">GM418_29235</name>
</gene>
<feature type="domain" description="TonB-dependent receptor plug" evidence="12">
    <location>
        <begin position="124"/>
        <end position="229"/>
    </location>
</feature>
<dbReference type="Gene3D" id="2.40.170.20">
    <property type="entry name" value="TonB-dependent receptor, beta-barrel domain"/>
    <property type="match status" value="1"/>
</dbReference>
<dbReference type="Proteomes" id="UP000428260">
    <property type="component" value="Chromosome"/>
</dbReference>
<dbReference type="InterPro" id="IPR036942">
    <property type="entry name" value="Beta-barrel_TonB_sf"/>
</dbReference>
<dbReference type="SUPFAM" id="SSF56935">
    <property type="entry name" value="Porins"/>
    <property type="match status" value="1"/>
</dbReference>
<dbReference type="InterPro" id="IPR039426">
    <property type="entry name" value="TonB-dep_rcpt-like"/>
</dbReference>
<evidence type="ECO:0000256" key="4">
    <source>
        <dbReference type="ARBA" id="ARBA00022692"/>
    </source>
</evidence>
<feature type="domain" description="TonB-dependent receptor-like beta-barrel" evidence="11">
    <location>
        <begin position="346"/>
        <end position="767"/>
    </location>
</feature>
<dbReference type="InterPro" id="IPR008969">
    <property type="entry name" value="CarboxyPept-like_regulatory"/>
</dbReference>
<keyword evidence="13" id="KW-0675">Receptor</keyword>
<dbReference type="Gene3D" id="2.60.40.1120">
    <property type="entry name" value="Carboxypeptidase-like, regulatory domain"/>
    <property type="match status" value="1"/>
</dbReference>
<keyword evidence="14" id="KW-1185">Reference proteome</keyword>
<evidence type="ECO:0000256" key="7">
    <source>
        <dbReference type="ARBA" id="ARBA00023237"/>
    </source>
</evidence>
<dbReference type="GO" id="GO:0015344">
    <property type="term" value="F:siderophore uptake transmembrane transporter activity"/>
    <property type="evidence" value="ECO:0007669"/>
    <property type="project" value="TreeGrafter"/>
</dbReference>
<keyword evidence="5 9" id="KW-0798">TonB box</keyword>
<evidence type="ECO:0000256" key="5">
    <source>
        <dbReference type="ARBA" id="ARBA00023077"/>
    </source>
</evidence>
<dbReference type="InterPro" id="IPR012910">
    <property type="entry name" value="Plug_dom"/>
</dbReference>
<dbReference type="CDD" id="cd01347">
    <property type="entry name" value="ligand_gated_channel"/>
    <property type="match status" value="1"/>
</dbReference>
<keyword evidence="4 8" id="KW-0812">Transmembrane</keyword>
<evidence type="ECO:0000313" key="13">
    <source>
        <dbReference type="EMBL" id="QGY47605.1"/>
    </source>
</evidence>
<sequence>MKRTFILIIGLLLLLQSQAQEKTDAMLFGDVKSSTSKEHIPYVTIIVKGTRMGTTTDGTGHYKLANLPLGKCVIAAQSLGYKIQEKEVFMERGKAVELFFELEEDMMNLEQVVVTGTRTKHYIKDVPIRTEVITAKSIENRNAANLYEALEGTPGIRVEQQCQYCNFSMIRMQGLGSENTQVLINGQPIYSGLAGVYGLQQMGTDDVDRVEITKGAGSALYGSGAIAGAINIITKEPSFVPEISADVQFGNFGTNKYSVYSSLRNEKGNIGLTINAQKLTGDAIDQTGEGTSKDEVKHKDGISDRVASNLSNAGFGLYVDGLFSENDKLILRGRYIYEKREGGIMDDDYYRNPFTDGTENITTDRYESELSYNKMFKDVSELNFSVAYTSHDRTATNDTYLGDYMATHDDNTPDVRDMRPYLADENSVTGTLTYGKRLGNHHLLIGAQGFYDKLEESGMYVIVDEESDYYGTSYKSIGNKSAHEFGFFLQNEWNITDKLTAVPGVRFDIHHSEEDYEADKEVFTSSFPESKFDRNSFSPRLALKYEASHRVTLRANVGTGFRAPYGFSEDLHLCSGSPRVWKSSDLDPERSISYNLSADYYGEKVRLSANLFRTDLKDKIAFADAGENVASLGYDYQWENIDDAFVQGIEVSVMADVVTDFGMGVDLTFNQGEYDHARDDWKGTEYEGDSKYISRFPSVTGNIKLEYSPKDWIFTIDGDYQGSMYIDYYSETEELSKIKHTDPYMLFNAKVSKKIKDFKLYAGAKNIFNYIQPEKYLDDAAFMYAPVFGTMFYAGISVDIKR</sequence>
<proteinExistence type="inferred from homology"/>
<evidence type="ECO:0000256" key="3">
    <source>
        <dbReference type="ARBA" id="ARBA00022452"/>
    </source>
</evidence>
<keyword evidence="7 8" id="KW-0998">Cell outer membrane</keyword>
<dbReference type="Pfam" id="PF13715">
    <property type="entry name" value="CarbopepD_reg_2"/>
    <property type="match status" value="1"/>
</dbReference>
<dbReference type="Pfam" id="PF07715">
    <property type="entry name" value="Plug"/>
    <property type="match status" value="1"/>
</dbReference>
<dbReference type="Pfam" id="PF00593">
    <property type="entry name" value="TonB_dep_Rec_b-barrel"/>
    <property type="match status" value="1"/>
</dbReference>
<dbReference type="KEGG" id="mcos:GM418_29235"/>
<evidence type="ECO:0000256" key="1">
    <source>
        <dbReference type="ARBA" id="ARBA00004571"/>
    </source>
</evidence>
<dbReference type="InterPro" id="IPR037066">
    <property type="entry name" value="Plug_dom_sf"/>
</dbReference>
<dbReference type="InterPro" id="IPR000531">
    <property type="entry name" value="Beta-barrel_TonB"/>
</dbReference>
<dbReference type="PANTHER" id="PTHR30069:SF57">
    <property type="entry name" value="TONB-DEPENDENT RECEPTOR"/>
    <property type="match status" value="1"/>
</dbReference>
<evidence type="ECO:0000259" key="12">
    <source>
        <dbReference type="Pfam" id="PF07715"/>
    </source>
</evidence>
<evidence type="ECO:0000313" key="14">
    <source>
        <dbReference type="Proteomes" id="UP000428260"/>
    </source>
</evidence>
<keyword evidence="2 8" id="KW-0813">Transport</keyword>
<comment type="similarity">
    <text evidence="8 9">Belongs to the TonB-dependent receptor family.</text>
</comment>
<evidence type="ECO:0000256" key="9">
    <source>
        <dbReference type="RuleBase" id="RU003357"/>
    </source>
</evidence>
<comment type="subcellular location">
    <subcellularLocation>
        <location evidence="1 8">Cell outer membrane</location>
        <topology evidence="1 8">Multi-pass membrane protein</topology>
    </subcellularLocation>
</comment>
<dbReference type="PANTHER" id="PTHR30069">
    <property type="entry name" value="TONB-DEPENDENT OUTER MEMBRANE RECEPTOR"/>
    <property type="match status" value="1"/>
</dbReference>
<evidence type="ECO:0000256" key="8">
    <source>
        <dbReference type="PROSITE-ProRule" id="PRU01360"/>
    </source>
</evidence>
<evidence type="ECO:0000256" key="10">
    <source>
        <dbReference type="SAM" id="SignalP"/>
    </source>
</evidence>
<reference evidence="13 14" key="1">
    <citation type="submission" date="2019-11" db="EMBL/GenBank/DDBJ databases">
        <authorList>
            <person name="Zheng R.K."/>
            <person name="Sun C.M."/>
        </authorList>
    </citation>
    <scope>NUCLEOTIDE SEQUENCE [LARGE SCALE GENOMIC DNA]</scope>
    <source>
        <strain evidence="13 14">WC007</strain>
    </source>
</reference>